<dbReference type="AlphaFoldDB" id="A0A8J5G6K0"/>
<sequence length="291" mass="33705">MKSTMKGKLISGLVIFFIFYLAIHLKDFHTISFELVDTISFVPLLPNVHVLLSVITVPNAYERRSIVRNAYLLQHSNINEGNSVDVRFVFCNLSTEEERVLVAMEIMVFNDIIILNCTENMNEGKMYTYFSSLPSMFGKGKYDYVVKTDDDTYFRLDNLIQTLIKAPKEEVYLGLLVPHVETVEFMSGMGYILSWDMVEWISRSEMVRNHTAGPEDVVTAKWLEAGGRGKNKIDVKPRMYDFPEEPFEWFRHDFIPDTLAVHKLKDATRWAKTLRYFNVTNGLVKPSKYPL</sequence>
<keyword evidence="7" id="KW-0812">Transmembrane</keyword>
<dbReference type="UniPathway" id="UPA00378"/>
<evidence type="ECO:0000256" key="12">
    <source>
        <dbReference type="ARBA" id="ARBA00023211"/>
    </source>
</evidence>
<comment type="subcellular location">
    <subcellularLocation>
        <location evidence="2 13">Golgi apparatus membrane</location>
        <topology evidence="2 13">Single-pass type II membrane protein</topology>
    </subcellularLocation>
</comment>
<evidence type="ECO:0000256" key="8">
    <source>
        <dbReference type="ARBA" id="ARBA00022968"/>
    </source>
</evidence>
<dbReference type="PANTHER" id="PTHR11214">
    <property type="entry name" value="BETA-1,3-N-ACETYLGLUCOSAMINYLTRANSFERASE"/>
    <property type="match status" value="1"/>
</dbReference>
<evidence type="ECO:0000256" key="4">
    <source>
        <dbReference type="ARBA" id="ARBA00008661"/>
    </source>
</evidence>
<dbReference type="Proteomes" id="UP000734854">
    <property type="component" value="Unassembled WGS sequence"/>
</dbReference>
<keyword evidence="6" id="KW-0808">Transferase</keyword>
<organism evidence="14 15">
    <name type="scientific">Zingiber officinale</name>
    <name type="common">Ginger</name>
    <name type="synonym">Amomum zingiber</name>
    <dbReference type="NCBI Taxonomy" id="94328"/>
    <lineage>
        <taxon>Eukaryota</taxon>
        <taxon>Viridiplantae</taxon>
        <taxon>Streptophyta</taxon>
        <taxon>Embryophyta</taxon>
        <taxon>Tracheophyta</taxon>
        <taxon>Spermatophyta</taxon>
        <taxon>Magnoliopsida</taxon>
        <taxon>Liliopsida</taxon>
        <taxon>Zingiberales</taxon>
        <taxon>Zingiberaceae</taxon>
        <taxon>Zingiber</taxon>
    </lineage>
</organism>
<keyword evidence="15" id="KW-1185">Reference proteome</keyword>
<dbReference type="GO" id="GO:0016758">
    <property type="term" value="F:hexosyltransferase activity"/>
    <property type="evidence" value="ECO:0007669"/>
    <property type="project" value="InterPro"/>
</dbReference>
<dbReference type="InterPro" id="IPR002659">
    <property type="entry name" value="Glyco_trans_31"/>
</dbReference>
<dbReference type="EMBL" id="JACMSC010000011">
    <property type="protein sequence ID" value="KAG6500806.1"/>
    <property type="molecule type" value="Genomic_DNA"/>
</dbReference>
<evidence type="ECO:0000256" key="11">
    <source>
        <dbReference type="ARBA" id="ARBA00023136"/>
    </source>
</evidence>
<protein>
    <recommendedName>
        <fullName evidence="13">Hexosyltransferase</fullName>
        <ecNumber evidence="13">2.4.1.-</ecNumber>
    </recommendedName>
</protein>
<comment type="pathway">
    <text evidence="3">Protein modification; protein glycosylation.</text>
</comment>
<evidence type="ECO:0000256" key="1">
    <source>
        <dbReference type="ARBA" id="ARBA00001936"/>
    </source>
</evidence>
<evidence type="ECO:0000256" key="7">
    <source>
        <dbReference type="ARBA" id="ARBA00022692"/>
    </source>
</evidence>
<evidence type="ECO:0000256" key="3">
    <source>
        <dbReference type="ARBA" id="ARBA00004922"/>
    </source>
</evidence>
<name>A0A8J5G6K0_ZINOF</name>
<proteinExistence type="inferred from homology"/>
<comment type="similarity">
    <text evidence="4 13">Belongs to the glycosyltransferase 31 family.</text>
</comment>
<evidence type="ECO:0000256" key="2">
    <source>
        <dbReference type="ARBA" id="ARBA00004323"/>
    </source>
</evidence>
<keyword evidence="12 13" id="KW-0464">Manganese</keyword>
<keyword evidence="9" id="KW-1133">Transmembrane helix</keyword>
<evidence type="ECO:0000256" key="10">
    <source>
        <dbReference type="ARBA" id="ARBA00023034"/>
    </source>
</evidence>
<gene>
    <name evidence="14" type="ORF">ZIOFF_040661</name>
</gene>
<dbReference type="Gene3D" id="3.90.550.50">
    <property type="match status" value="1"/>
</dbReference>
<keyword evidence="5 13" id="KW-0328">Glycosyltransferase</keyword>
<dbReference type="PANTHER" id="PTHR11214:SF363">
    <property type="entry name" value="HEXOSYLTRANSFERASE"/>
    <property type="match status" value="1"/>
</dbReference>
<keyword evidence="11" id="KW-0472">Membrane</keyword>
<dbReference type="EC" id="2.4.1.-" evidence="13"/>
<accession>A0A8J5G6K0</accession>
<comment type="cofactor">
    <cofactor evidence="1 13">
        <name>Mn(2+)</name>
        <dbReference type="ChEBI" id="CHEBI:29035"/>
    </cofactor>
</comment>
<keyword evidence="10 13" id="KW-0333">Golgi apparatus</keyword>
<dbReference type="GO" id="GO:0000139">
    <property type="term" value="C:Golgi membrane"/>
    <property type="evidence" value="ECO:0007669"/>
    <property type="project" value="UniProtKB-SubCell"/>
</dbReference>
<evidence type="ECO:0000256" key="5">
    <source>
        <dbReference type="ARBA" id="ARBA00022676"/>
    </source>
</evidence>
<evidence type="ECO:0000256" key="13">
    <source>
        <dbReference type="RuleBase" id="RU363063"/>
    </source>
</evidence>
<comment type="caution">
    <text evidence="14">The sequence shown here is derived from an EMBL/GenBank/DDBJ whole genome shotgun (WGS) entry which is preliminary data.</text>
</comment>
<evidence type="ECO:0000313" key="15">
    <source>
        <dbReference type="Proteomes" id="UP000734854"/>
    </source>
</evidence>
<evidence type="ECO:0000256" key="9">
    <source>
        <dbReference type="ARBA" id="ARBA00022989"/>
    </source>
</evidence>
<dbReference type="Pfam" id="PF01762">
    <property type="entry name" value="Galactosyl_T"/>
    <property type="match status" value="1"/>
</dbReference>
<evidence type="ECO:0000313" key="14">
    <source>
        <dbReference type="EMBL" id="KAG6500806.1"/>
    </source>
</evidence>
<reference evidence="14 15" key="1">
    <citation type="submission" date="2020-08" db="EMBL/GenBank/DDBJ databases">
        <title>Plant Genome Project.</title>
        <authorList>
            <person name="Zhang R.-G."/>
        </authorList>
    </citation>
    <scope>NUCLEOTIDE SEQUENCE [LARGE SCALE GENOMIC DNA]</scope>
    <source>
        <tissue evidence="14">Rhizome</tissue>
    </source>
</reference>
<keyword evidence="8" id="KW-0735">Signal-anchor</keyword>
<evidence type="ECO:0000256" key="6">
    <source>
        <dbReference type="ARBA" id="ARBA00022679"/>
    </source>
</evidence>